<accession>A0AC61L6U8</accession>
<evidence type="ECO:0000313" key="1">
    <source>
        <dbReference type="EMBL" id="PXF62175.1"/>
    </source>
</evidence>
<name>A0AC61L6U8_9EURY</name>
<comment type="caution">
    <text evidence="1">The sequence shown here is derived from an EMBL/GenBank/DDBJ whole genome shotgun (WGS) entry which is preliminary data.</text>
</comment>
<gene>
    <name evidence="1" type="primary">oadA</name>
    <name evidence="1" type="ORF">C4B59_00760</name>
</gene>
<dbReference type="EMBL" id="PQXF01000001">
    <property type="protein sequence ID" value="PXF62175.1"/>
    <property type="molecule type" value="Genomic_DNA"/>
</dbReference>
<proteinExistence type="predicted"/>
<reference evidence="1" key="1">
    <citation type="submission" date="2018-01" db="EMBL/GenBank/DDBJ databases">
        <authorList>
            <person name="Krukenberg V."/>
        </authorList>
    </citation>
    <scope>NUCLEOTIDE SEQUENCE</scope>
    <source>
        <strain evidence="1">E20ANME2</strain>
    </source>
</reference>
<evidence type="ECO:0000313" key="2">
    <source>
        <dbReference type="Proteomes" id="UP000248329"/>
    </source>
</evidence>
<protein>
    <submittedName>
        <fullName evidence="1">Oxaloacetate decarboxylase subunit alpha</fullName>
    </submittedName>
</protein>
<organism evidence="1 2">
    <name type="scientific">Candidatus Methanogaster sp</name>
    <dbReference type="NCBI Taxonomy" id="3386292"/>
    <lineage>
        <taxon>Archaea</taxon>
        <taxon>Methanobacteriati</taxon>
        <taxon>Methanobacteriota</taxon>
        <taxon>Stenosarchaea group</taxon>
        <taxon>Methanomicrobia</taxon>
        <taxon>Methanosarcinales</taxon>
        <taxon>ANME-2 cluster</taxon>
        <taxon>Candidatus Methanogasteraceae</taxon>
        <taxon>Candidatus Methanogaster</taxon>
    </lineage>
</organism>
<dbReference type="Proteomes" id="UP000248329">
    <property type="component" value="Unassembled WGS sequence"/>
</dbReference>
<sequence>MTQVAITDTTLRDAHQSLIATRMRTRDMLPIAEKLDSVGFFSLEVWGGATFDVCIRFLNEDPWDRLRSLADEIRKTPLQMLLRGQNLVGYRHYPDDIVIKFVEKSAENGIEIFRVFDAVNDIRNMEVAITAAKKTGAHVQGTISYTISPVHTIETFVANARELASLDCDSICIKDMAGLISPHAAYDLIKTLKDEVGLPVDLHSHSTSGMAPMSYMAACKAGVDILDTAFSPFAGGTSQPPTETVVAGLDGTPYDTGLDLTLLTDIKEYFDGVKEKYRSILDPVSEKIDTSVLIHQIPGGMLSNLVSQLKEQNAMDRYDDVLQEMPKVREDLGYPPLVTPTSQIVGTQAVLNVLMGERYKVIPKEVRDYVSGIYGRPPAPINKQLLAKVLGDGAAITCRPADLLPPELEMRTKEAQELGIIGKEEDVLTYAIYPQIAPKFLMGEAEEEKLKSAAATGGSGVESHTGIFNKFKVVVDGEPFVVEVLATGAGEMTVANDAGDAKSPTASVEGGIASNMHGMVLGLKVSKGDVVEEGDVVAVIEAMKMENNIHSQHSGIVREIFVSEGDSVGAGDNLMSVY</sequence>